<dbReference type="InterPro" id="IPR036770">
    <property type="entry name" value="Ankyrin_rpt-contain_sf"/>
</dbReference>
<protein>
    <submittedName>
        <fullName evidence="1">Uncharacterized protein</fullName>
    </submittedName>
</protein>
<dbReference type="Pfam" id="PF00023">
    <property type="entry name" value="Ank"/>
    <property type="match status" value="1"/>
</dbReference>
<organism evidence="1">
    <name type="scientific">Hyperionvirus sp</name>
    <dbReference type="NCBI Taxonomy" id="2487770"/>
    <lineage>
        <taxon>Viruses</taxon>
        <taxon>Varidnaviria</taxon>
        <taxon>Bamfordvirae</taxon>
        <taxon>Nucleocytoviricota</taxon>
        <taxon>Megaviricetes</taxon>
        <taxon>Imitervirales</taxon>
        <taxon>Mimiviridae</taxon>
        <taxon>Klosneuvirinae</taxon>
    </lineage>
</organism>
<dbReference type="SUPFAM" id="SSF48403">
    <property type="entry name" value="Ankyrin repeat"/>
    <property type="match status" value="1"/>
</dbReference>
<dbReference type="EMBL" id="MK072398">
    <property type="protein sequence ID" value="AYV84029.1"/>
    <property type="molecule type" value="Genomic_DNA"/>
</dbReference>
<evidence type="ECO:0000313" key="1">
    <source>
        <dbReference type="EMBL" id="AYV84029.1"/>
    </source>
</evidence>
<dbReference type="Gene3D" id="1.25.40.20">
    <property type="entry name" value="Ankyrin repeat-containing domain"/>
    <property type="match status" value="1"/>
</dbReference>
<accession>A0A3G5AF78</accession>
<name>A0A3G5AF78_9VIRU</name>
<proteinExistence type="predicted"/>
<sequence>MTSGDWITVHPKYTYTPPTYGSEISAALKEAIAKNNVEKIELLFLSLPNRMTYAKIFDEIDRFQIFLAAVTFGNTALLERIEKLTGWPCYYQDQYWTALITAIENGHIETVKYLLRKDVTLNLDDAPAKNYAQLLDKCFGRSNEGASEPIFILTHYSQSDYHRKIKDRHYAHYKKRTLIHKIPNCDNEDIARRELFECVYSHSKYMITLADLIQLTHGAIYFGFDQITSYILSLIIPLRLDGPKYIQGRITDFFETAVLNNRWNIVSQLLKLSDNLDVELALSQLCHSEEINNMWIIDELLLYVKELHRINRQYCDAFLNQERHILRCMKLERKIVTIEGFDLEKFQERKKHVHRIMTVYFPAVLINIIVDFC</sequence>
<dbReference type="SMART" id="SM00248">
    <property type="entry name" value="ANK"/>
    <property type="match status" value="2"/>
</dbReference>
<reference evidence="1" key="1">
    <citation type="submission" date="2018-10" db="EMBL/GenBank/DDBJ databases">
        <title>Hidden diversity of soil giant viruses.</title>
        <authorList>
            <person name="Schulz F."/>
            <person name="Alteio L."/>
            <person name="Goudeau D."/>
            <person name="Ryan E.M."/>
            <person name="Malmstrom R.R."/>
            <person name="Blanchard J."/>
            <person name="Woyke T."/>
        </authorList>
    </citation>
    <scope>NUCLEOTIDE SEQUENCE</scope>
    <source>
        <strain evidence="1">HYV1</strain>
    </source>
</reference>
<dbReference type="PROSITE" id="PS50088">
    <property type="entry name" value="ANK_REPEAT"/>
    <property type="match status" value="1"/>
</dbReference>
<gene>
    <name evidence="1" type="ORF">Hyperionvirus16_4</name>
</gene>
<dbReference type="InterPro" id="IPR002110">
    <property type="entry name" value="Ankyrin_rpt"/>
</dbReference>